<reference evidence="3" key="1">
    <citation type="journal article" date="2020" name="Phytopathology">
        <title>Genome Sequence Resources of Colletotrichum truncatum, C. plurivorum, C. musicola, and C. sojae: Four Species Pathogenic to Soybean (Glycine max).</title>
        <authorList>
            <person name="Rogerio F."/>
            <person name="Boufleur T.R."/>
            <person name="Ciampi-Guillardi M."/>
            <person name="Sukno S.A."/>
            <person name="Thon M.R."/>
            <person name="Massola Junior N.S."/>
            <person name="Baroncelli R."/>
        </authorList>
    </citation>
    <scope>NUCLEOTIDE SEQUENCE</scope>
    <source>
        <strain evidence="3">LFN0074</strain>
    </source>
</reference>
<dbReference type="EMBL" id="WIGM01000176">
    <property type="protein sequence ID" value="KAF6835489.1"/>
    <property type="molecule type" value="Genomic_DNA"/>
</dbReference>
<keyword evidence="2" id="KW-0812">Transmembrane</keyword>
<comment type="caution">
    <text evidence="3">The sequence shown here is derived from an EMBL/GenBank/DDBJ whole genome shotgun (WGS) entry which is preliminary data.</text>
</comment>
<gene>
    <name evidence="3" type="ORF">CMUS01_05757</name>
</gene>
<accession>A0A8H6NJB4</accession>
<name>A0A8H6NJB4_9PEZI</name>
<organism evidence="3 4">
    <name type="scientific">Colletotrichum musicola</name>
    <dbReference type="NCBI Taxonomy" id="2175873"/>
    <lineage>
        <taxon>Eukaryota</taxon>
        <taxon>Fungi</taxon>
        <taxon>Dikarya</taxon>
        <taxon>Ascomycota</taxon>
        <taxon>Pezizomycotina</taxon>
        <taxon>Sordariomycetes</taxon>
        <taxon>Hypocreomycetidae</taxon>
        <taxon>Glomerellales</taxon>
        <taxon>Glomerellaceae</taxon>
        <taxon>Colletotrichum</taxon>
        <taxon>Colletotrichum orchidearum species complex</taxon>
    </lineage>
</organism>
<feature type="region of interest" description="Disordered" evidence="1">
    <location>
        <begin position="1"/>
        <end position="86"/>
    </location>
</feature>
<evidence type="ECO:0000313" key="4">
    <source>
        <dbReference type="Proteomes" id="UP000639643"/>
    </source>
</evidence>
<evidence type="ECO:0000313" key="3">
    <source>
        <dbReference type="EMBL" id="KAF6835489.1"/>
    </source>
</evidence>
<evidence type="ECO:0000256" key="2">
    <source>
        <dbReference type="SAM" id="Phobius"/>
    </source>
</evidence>
<sequence length="148" mass="16229">MAPEMSLEGFEGPRRHHPPPKDLPSLQAPVQLPSQLTEGALPKPKHGGGTGARQDDEQICVQVEKQDREATCPGASQSRDVERRQRDEAIRRRTFAKSHEPFASFGFVGTCIWAGLAVLMHAMHACLRSPEAYGACNIVETTGRQTSK</sequence>
<feature type="transmembrane region" description="Helical" evidence="2">
    <location>
        <begin position="102"/>
        <end position="123"/>
    </location>
</feature>
<dbReference type="Proteomes" id="UP000639643">
    <property type="component" value="Unassembled WGS sequence"/>
</dbReference>
<keyword evidence="4" id="KW-1185">Reference proteome</keyword>
<keyword evidence="2" id="KW-1133">Transmembrane helix</keyword>
<keyword evidence="2" id="KW-0472">Membrane</keyword>
<protein>
    <submittedName>
        <fullName evidence="3">Uncharacterized protein</fullName>
    </submittedName>
</protein>
<proteinExistence type="predicted"/>
<dbReference type="AlphaFoldDB" id="A0A8H6NJB4"/>
<evidence type="ECO:0000256" key="1">
    <source>
        <dbReference type="SAM" id="MobiDB-lite"/>
    </source>
</evidence>